<dbReference type="Pfam" id="PF22725">
    <property type="entry name" value="GFO_IDH_MocA_C3"/>
    <property type="match status" value="1"/>
</dbReference>
<proteinExistence type="predicted"/>
<dbReference type="GO" id="GO:0000166">
    <property type="term" value="F:nucleotide binding"/>
    <property type="evidence" value="ECO:0007669"/>
    <property type="project" value="InterPro"/>
</dbReference>
<dbReference type="PATRIC" id="fig|746697.3.peg.1215"/>
<evidence type="ECO:0000313" key="4">
    <source>
        <dbReference type="EMBL" id="AFL80695.1"/>
    </source>
</evidence>
<dbReference type="InterPro" id="IPR013149">
    <property type="entry name" value="ADH-like_C"/>
</dbReference>
<dbReference type="Gene3D" id="3.30.360.10">
    <property type="entry name" value="Dihydrodipicolinate Reductase, domain 2"/>
    <property type="match status" value="1"/>
</dbReference>
<dbReference type="OrthoDB" id="9781031at2"/>
<dbReference type="SUPFAM" id="SSF50129">
    <property type="entry name" value="GroES-like"/>
    <property type="match status" value="1"/>
</dbReference>
<dbReference type="Pfam" id="PF01408">
    <property type="entry name" value="GFO_IDH_MocA"/>
    <property type="match status" value="1"/>
</dbReference>
<organism evidence="4 5">
    <name type="scientific">Aequorivita sublithincola (strain DSM 14238 / LMG 21431 / ACAM 643 / 9-3)</name>
    <dbReference type="NCBI Taxonomy" id="746697"/>
    <lineage>
        <taxon>Bacteria</taxon>
        <taxon>Pseudomonadati</taxon>
        <taxon>Bacteroidota</taxon>
        <taxon>Flavobacteriia</taxon>
        <taxon>Flavobacteriales</taxon>
        <taxon>Flavobacteriaceae</taxon>
        <taxon>Aequorivita</taxon>
    </lineage>
</organism>
<name>I3YUM7_AEQSU</name>
<dbReference type="InterPro" id="IPR000683">
    <property type="entry name" value="Gfo/Idh/MocA-like_OxRdtase_N"/>
</dbReference>
<sequence>MKQVIQNFKTGELYVDEVPNPSISENMVLVENKFSLISAGTERGTVKVGKASLIGKAKQRPDLVAQVLQNIKKEGLKATIDKVKTKLDSLKALGYSTSGVVAASMDSNSKFRPGDRVACAGQDYASHAEVVAIPQNLVVKIPENVSFEEASFTTLGAIALQGVRQAEPRLGDKVCVIGLGLLGQLTVQLLKANGCRVFGIDLSKNLIDLAITSGADGAMLRNDSNLNTAIDNFTDGHGFDSVIITAAAPSNDPIELSAVISRKKGKVIVVGAVKMDIPRDPDFYRKELELKMSCSYGPGRYDNKYEEDGHDYPFAYVRYTEQRNMETFLDLISQGTVKLDNLITHTFDISEAEKAYDIVLGKVEEPHIGILLAYPESKTKKTSLVSVQSNAVSTINIGFIGAGSFAQSYLIPYTKKEGASLDTVVTTKGITAKNVASKFGFNKASSEARDILDNDQINTVFIATPHNSHAPYTMEALKAGKNVFVEKPLAMNYDELEEVKKVYLESNRKLMVGFNRRFSPIAEKIKSEFVGNGEPKVVNIRVNAGFLPKDHWTQHKEIGGGRIIGEMCHFIDLMQYFTDAKPVKVYAASIKTDNQNLTSEDNISITVSFSDGSIGNLLYLGNGDKSLPKELIEVFSGGKVGRIHDFRKGDLHKGNKLIKLKLDGKGHKQEVEAFLKSLKETTEAPIPFESIYLTTLTTFKVLDSLATGMAQDI</sequence>
<evidence type="ECO:0000259" key="1">
    <source>
        <dbReference type="Pfam" id="PF00107"/>
    </source>
</evidence>
<dbReference type="eggNOG" id="COG0673">
    <property type="taxonomic scope" value="Bacteria"/>
</dbReference>
<dbReference type="eggNOG" id="COG1063">
    <property type="taxonomic scope" value="Bacteria"/>
</dbReference>
<dbReference type="EMBL" id="CP003280">
    <property type="protein sequence ID" value="AFL80695.1"/>
    <property type="molecule type" value="Genomic_DNA"/>
</dbReference>
<evidence type="ECO:0000259" key="3">
    <source>
        <dbReference type="Pfam" id="PF22725"/>
    </source>
</evidence>
<evidence type="ECO:0000259" key="2">
    <source>
        <dbReference type="Pfam" id="PF01408"/>
    </source>
</evidence>
<dbReference type="InterPro" id="IPR011032">
    <property type="entry name" value="GroES-like_sf"/>
</dbReference>
<feature type="domain" description="Alcohol dehydrogenase-like C-terminal" evidence="1">
    <location>
        <begin position="182"/>
        <end position="301"/>
    </location>
</feature>
<dbReference type="CDD" id="cd08255">
    <property type="entry name" value="2-desacetyl-2-hydroxyethyl_bacteriochlorophyllide_like"/>
    <property type="match status" value="1"/>
</dbReference>
<dbReference type="InterPro" id="IPR055170">
    <property type="entry name" value="GFO_IDH_MocA-like_dom"/>
</dbReference>
<gene>
    <name evidence="4" type="ordered locus">Aeqsu_1199</name>
</gene>
<dbReference type="SUPFAM" id="SSF51735">
    <property type="entry name" value="NAD(P)-binding Rossmann-fold domains"/>
    <property type="match status" value="2"/>
</dbReference>
<feature type="domain" description="Gfo/Idh/MocA-like oxidoreductase N-terminal" evidence="2">
    <location>
        <begin position="395"/>
        <end position="514"/>
    </location>
</feature>
<dbReference type="SUPFAM" id="SSF55347">
    <property type="entry name" value="Glyceraldehyde-3-phosphate dehydrogenase-like, C-terminal domain"/>
    <property type="match status" value="1"/>
</dbReference>
<dbReference type="Gene3D" id="3.90.180.10">
    <property type="entry name" value="Medium-chain alcohol dehydrogenases, catalytic domain"/>
    <property type="match status" value="2"/>
</dbReference>
<dbReference type="RefSeq" id="WP_014781953.1">
    <property type="nucleotide sequence ID" value="NC_018013.1"/>
</dbReference>
<keyword evidence="5" id="KW-1185">Reference proteome</keyword>
<reference evidence="4 5" key="1">
    <citation type="submission" date="2012-06" db="EMBL/GenBank/DDBJ databases">
        <title>The complete genome of Aequorivita sublithincola DSM 14238.</title>
        <authorList>
            <consortium name="US DOE Joint Genome Institute (JGI-PGF)"/>
            <person name="Lucas S."/>
            <person name="Copeland A."/>
            <person name="Lapidus A."/>
            <person name="Goodwin L."/>
            <person name="Pitluck S."/>
            <person name="Peters L."/>
            <person name="Munk A.C.C."/>
            <person name="Kyrpides N."/>
            <person name="Mavromatis K."/>
            <person name="Pagani I."/>
            <person name="Ivanova N."/>
            <person name="Ovchinnikova G."/>
            <person name="Zeytun A."/>
            <person name="Detter J.C."/>
            <person name="Han C."/>
            <person name="Land M."/>
            <person name="Hauser L."/>
            <person name="Markowitz V."/>
            <person name="Cheng J.-F."/>
            <person name="Hugenholtz P."/>
            <person name="Woyke T."/>
            <person name="Wu D."/>
            <person name="Tindall B."/>
            <person name="Faehnrich R."/>
            <person name="Brambilla E."/>
            <person name="Klenk H.-P."/>
            <person name="Eisen J.A."/>
        </authorList>
    </citation>
    <scope>NUCLEOTIDE SEQUENCE [LARGE SCALE GENOMIC DNA]</scope>
    <source>
        <strain evidence="5">DSM 14238 / LMG 21431 / ACAM 643 / 9-3</strain>
    </source>
</reference>
<dbReference type="PANTHER" id="PTHR43377">
    <property type="entry name" value="BILIVERDIN REDUCTASE A"/>
    <property type="match status" value="1"/>
</dbReference>
<dbReference type="HOGENOM" id="CLU_024115_0_0_10"/>
<dbReference type="Proteomes" id="UP000006049">
    <property type="component" value="Chromosome"/>
</dbReference>
<dbReference type="Pfam" id="PF00107">
    <property type="entry name" value="ADH_zinc_N"/>
    <property type="match status" value="1"/>
</dbReference>
<dbReference type="InterPro" id="IPR036291">
    <property type="entry name" value="NAD(P)-bd_dom_sf"/>
</dbReference>
<dbReference type="KEGG" id="asl:Aeqsu_1199"/>
<dbReference type="Gene3D" id="3.40.50.720">
    <property type="entry name" value="NAD(P)-binding Rossmann-like Domain"/>
    <property type="match status" value="2"/>
</dbReference>
<dbReference type="PANTHER" id="PTHR43377:SF1">
    <property type="entry name" value="BILIVERDIN REDUCTASE A"/>
    <property type="match status" value="1"/>
</dbReference>
<evidence type="ECO:0000313" key="5">
    <source>
        <dbReference type="Proteomes" id="UP000006049"/>
    </source>
</evidence>
<feature type="domain" description="GFO/IDH/MocA-like oxidoreductase" evidence="3">
    <location>
        <begin position="533"/>
        <end position="617"/>
    </location>
</feature>
<accession>I3YUM7</accession>
<dbReference type="STRING" id="746697.Aeqsu_1199"/>
<protein>
    <submittedName>
        <fullName evidence="4">Putative dehydrogenase</fullName>
    </submittedName>
</protein>
<dbReference type="InterPro" id="IPR051450">
    <property type="entry name" value="Gfo/Idh/MocA_Oxidoreductases"/>
</dbReference>
<dbReference type="AlphaFoldDB" id="I3YUM7"/>